<evidence type="ECO:0000256" key="2">
    <source>
        <dbReference type="SAM" id="MobiDB-lite"/>
    </source>
</evidence>
<feature type="transmembrane region" description="Helical" evidence="3">
    <location>
        <begin position="223"/>
        <end position="243"/>
    </location>
</feature>
<proteinExistence type="predicted"/>
<organism evidence="4 5">
    <name type="scientific">Trichlorobacter thiogenes</name>
    <dbReference type="NCBI Taxonomy" id="115783"/>
    <lineage>
        <taxon>Bacteria</taxon>
        <taxon>Pseudomonadati</taxon>
        <taxon>Thermodesulfobacteriota</taxon>
        <taxon>Desulfuromonadia</taxon>
        <taxon>Geobacterales</taxon>
        <taxon>Geobacteraceae</taxon>
        <taxon>Trichlorobacter</taxon>
    </lineage>
</organism>
<gene>
    <name evidence="4" type="ORF">SAMN02745119_00151</name>
</gene>
<dbReference type="AlphaFoldDB" id="A0A1T4JXH6"/>
<protein>
    <submittedName>
        <fullName evidence="4">Uncharacterized protein</fullName>
    </submittedName>
</protein>
<keyword evidence="3" id="KW-0472">Membrane</keyword>
<keyword evidence="1" id="KW-0175">Coiled coil</keyword>
<evidence type="ECO:0000313" key="4">
    <source>
        <dbReference type="EMBL" id="SJZ34900.1"/>
    </source>
</evidence>
<feature type="compositionally biased region" description="Polar residues" evidence="2">
    <location>
        <begin position="1"/>
        <end position="13"/>
    </location>
</feature>
<dbReference type="OrthoDB" id="9816289at2"/>
<keyword evidence="3" id="KW-1133">Transmembrane helix</keyword>
<feature type="region of interest" description="Disordered" evidence="2">
    <location>
        <begin position="1"/>
        <end position="110"/>
    </location>
</feature>
<sequence>MSDQNDTQPSISEPSAVASEETDKATLSTLEAELSTDMSPSEQESAAADDTASDPDIEVPPSVEPVPQPELDGKEAEGLTPVMTDGEKPSVIESEQQLKQTEDDDEDGDELPLATSAAETMSLSERFNARAEIEDDLQRAENEMTYLREQIRQDPTVLAAVQDQQSKLEYIASTAFDVSEKVTELSKAVAVLTVQLQKVSEETERTVAWSESTRLVSPLSKTFLILAIVVLVALLGGVGYLGVSQMQLQQRQDKVSHLAIQAVEAQNKRQAEFDKQFATLVGSELKHERETINKESIQSKLNRLRGGAAEQRLLRKSSGDWLLPKGKTEELITDHDLIEQLNQLFEKSGRSLTTHPSLPPHKVISILKPNGKGGTDLVVTKETVP</sequence>
<feature type="coiled-coil region" evidence="1">
    <location>
        <begin position="123"/>
        <end position="150"/>
    </location>
</feature>
<name>A0A1T4JXH6_9BACT</name>
<evidence type="ECO:0000256" key="1">
    <source>
        <dbReference type="SAM" id="Coils"/>
    </source>
</evidence>
<dbReference type="EMBL" id="FUWR01000001">
    <property type="protein sequence ID" value="SJZ34900.1"/>
    <property type="molecule type" value="Genomic_DNA"/>
</dbReference>
<evidence type="ECO:0000313" key="5">
    <source>
        <dbReference type="Proteomes" id="UP000190102"/>
    </source>
</evidence>
<reference evidence="5" key="1">
    <citation type="submission" date="2017-02" db="EMBL/GenBank/DDBJ databases">
        <authorList>
            <person name="Varghese N."/>
            <person name="Submissions S."/>
        </authorList>
    </citation>
    <scope>NUCLEOTIDE SEQUENCE [LARGE SCALE GENOMIC DNA]</scope>
    <source>
        <strain evidence="5">ATCC BAA-34</strain>
    </source>
</reference>
<keyword evidence="3" id="KW-0812">Transmembrane</keyword>
<evidence type="ECO:0000256" key="3">
    <source>
        <dbReference type="SAM" id="Phobius"/>
    </source>
</evidence>
<keyword evidence="5" id="KW-1185">Reference proteome</keyword>
<accession>A0A1T4JXH6</accession>
<dbReference type="STRING" id="115783.SAMN02745119_00151"/>
<dbReference type="Proteomes" id="UP000190102">
    <property type="component" value="Unassembled WGS sequence"/>
</dbReference>
<dbReference type="RefSeq" id="WP_078788467.1">
    <property type="nucleotide sequence ID" value="NZ_FUWR01000001.1"/>
</dbReference>